<accession>S8C7V7</accession>
<feature type="compositionally biased region" description="Low complexity" evidence="1">
    <location>
        <begin position="26"/>
        <end position="40"/>
    </location>
</feature>
<evidence type="ECO:0000313" key="3">
    <source>
        <dbReference type="Proteomes" id="UP000015453"/>
    </source>
</evidence>
<evidence type="ECO:0000256" key="1">
    <source>
        <dbReference type="SAM" id="MobiDB-lite"/>
    </source>
</evidence>
<gene>
    <name evidence="2" type="ORF">M569_11904</name>
</gene>
<reference evidence="2 3" key="1">
    <citation type="journal article" date="2013" name="BMC Genomics">
        <title>The miniature genome of a carnivorous plant Genlisea aurea contains a low number of genes and short non-coding sequences.</title>
        <authorList>
            <person name="Leushkin E.V."/>
            <person name="Sutormin R.A."/>
            <person name="Nabieva E.R."/>
            <person name="Penin A.A."/>
            <person name="Kondrashov A.S."/>
            <person name="Logacheva M.D."/>
        </authorList>
    </citation>
    <scope>NUCLEOTIDE SEQUENCE [LARGE SCALE GENOMIC DNA]</scope>
</reference>
<dbReference type="Proteomes" id="UP000015453">
    <property type="component" value="Unassembled WGS sequence"/>
</dbReference>
<evidence type="ECO:0000313" key="2">
    <source>
        <dbReference type="EMBL" id="EPS62884.1"/>
    </source>
</evidence>
<feature type="region of interest" description="Disordered" evidence="1">
    <location>
        <begin position="24"/>
        <end position="52"/>
    </location>
</feature>
<keyword evidence="3" id="KW-1185">Reference proteome</keyword>
<dbReference type="EMBL" id="AUSU01005831">
    <property type="protein sequence ID" value="EPS62884.1"/>
    <property type="molecule type" value="Genomic_DNA"/>
</dbReference>
<proteinExistence type="predicted"/>
<dbReference type="AlphaFoldDB" id="S8C7V7"/>
<organism evidence="2 3">
    <name type="scientific">Genlisea aurea</name>
    <dbReference type="NCBI Taxonomy" id="192259"/>
    <lineage>
        <taxon>Eukaryota</taxon>
        <taxon>Viridiplantae</taxon>
        <taxon>Streptophyta</taxon>
        <taxon>Embryophyta</taxon>
        <taxon>Tracheophyta</taxon>
        <taxon>Spermatophyta</taxon>
        <taxon>Magnoliopsida</taxon>
        <taxon>eudicotyledons</taxon>
        <taxon>Gunneridae</taxon>
        <taxon>Pentapetalae</taxon>
        <taxon>asterids</taxon>
        <taxon>lamiids</taxon>
        <taxon>Lamiales</taxon>
        <taxon>Lentibulariaceae</taxon>
        <taxon>Genlisea</taxon>
    </lineage>
</organism>
<sequence>MQREETEMKRLECLKIERQKIITARGGSKLSGSSSSSPLSQMRRLLEPNSGH</sequence>
<name>S8C7V7_9LAMI</name>
<protein>
    <submittedName>
        <fullName evidence="2">Uncharacterized protein</fullName>
    </submittedName>
</protein>
<comment type="caution">
    <text evidence="2">The sequence shown here is derived from an EMBL/GenBank/DDBJ whole genome shotgun (WGS) entry which is preliminary data.</text>
</comment>